<dbReference type="AlphaFoldDB" id="L1JVS2"/>
<dbReference type="Gene3D" id="2.60.120.330">
    <property type="entry name" value="B-lactam Antibiotic, Isopenicillin N Synthase, Chain"/>
    <property type="match status" value="1"/>
</dbReference>
<keyword evidence="4" id="KW-1185">Reference proteome</keyword>
<dbReference type="RefSeq" id="XP_005839399.1">
    <property type="nucleotide sequence ID" value="XM_005839342.1"/>
</dbReference>
<reference evidence="2 4" key="1">
    <citation type="journal article" date="2012" name="Nature">
        <title>Algal genomes reveal evolutionary mosaicism and the fate of nucleomorphs.</title>
        <authorList>
            <consortium name="DOE Joint Genome Institute"/>
            <person name="Curtis B.A."/>
            <person name="Tanifuji G."/>
            <person name="Burki F."/>
            <person name="Gruber A."/>
            <person name="Irimia M."/>
            <person name="Maruyama S."/>
            <person name="Arias M.C."/>
            <person name="Ball S.G."/>
            <person name="Gile G.H."/>
            <person name="Hirakawa Y."/>
            <person name="Hopkins J.F."/>
            <person name="Kuo A."/>
            <person name="Rensing S.A."/>
            <person name="Schmutz J."/>
            <person name="Symeonidi A."/>
            <person name="Elias M."/>
            <person name="Eveleigh R.J."/>
            <person name="Herman E.K."/>
            <person name="Klute M.J."/>
            <person name="Nakayama T."/>
            <person name="Obornik M."/>
            <person name="Reyes-Prieto A."/>
            <person name="Armbrust E.V."/>
            <person name="Aves S.J."/>
            <person name="Beiko R.G."/>
            <person name="Coutinho P."/>
            <person name="Dacks J.B."/>
            <person name="Durnford D.G."/>
            <person name="Fast N.M."/>
            <person name="Green B.R."/>
            <person name="Grisdale C.J."/>
            <person name="Hempel F."/>
            <person name="Henrissat B."/>
            <person name="Hoppner M.P."/>
            <person name="Ishida K."/>
            <person name="Kim E."/>
            <person name="Koreny L."/>
            <person name="Kroth P.G."/>
            <person name="Liu Y."/>
            <person name="Malik S.B."/>
            <person name="Maier U.G."/>
            <person name="McRose D."/>
            <person name="Mock T."/>
            <person name="Neilson J.A."/>
            <person name="Onodera N.T."/>
            <person name="Poole A.M."/>
            <person name="Pritham E.J."/>
            <person name="Richards T.A."/>
            <person name="Rocap G."/>
            <person name="Roy S.W."/>
            <person name="Sarai C."/>
            <person name="Schaack S."/>
            <person name="Shirato S."/>
            <person name="Slamovits C.H."/>
            <person name="Spencer D.F."/>
            <person name="Suzuki S."/>
            <person name="Worden A.Z."/>
            <person name="Zauner S."/>
            <person name="Barry K."/>
            <person name="Bell C."/>
            <person name="Bharti A.K."/>
            <person name="Crow J.A."/>
            <person name="Grimwood J."/>
            <person name="Kramer R."/>
            <person name="Lindquist E."/>
            <person name="Lucas S."/>
            <person name="Salamov A."/>
            <person name="McFadden G.I."/>
            <person name="Lane C.E."/>
            <person name="Keeling P.J."/>
            <person name="Gray M.W."/>
            <person name="Grigoriev I.V."/>
            <person name="Archibald J.M."/>
        </authorList>
    </citation>
    <scope>NUCLEOTIDE SEQUENCE</scope>
    <source>
        <strain evidence="2 4">CCMP2712</strain>
    </source>
</reference>
<dbReference type="GeneID" id="17309097"/>
<proteinExistence type="predicted"/>
<dbReference type="STRING" id="905079.L1JVS2"/>
<evidence type="ECO:0000313" key="2">
    <source>
        <dbReference type="EMBL" id="EKX52419.1"/>
    </source>
</evidence>
<dbReference type="InterPro" id="IPR027443">
    <property type="entry name" value="IPNS-like_sf"/>
</dbReference>
<dbReference type="KEGG" id="gtt:GUITHDRAFT_133513"/>
<organism evidence="2">
    <name type="scientific">Guillardia theta (strain CCMP2712)</name>
    <name type="common">Cryptophyte</name>
    <dbReference type="NCBI Taxonomy" id="905079"/>
    <lineage>
        <taxon>Eukaryota</taxon>
        <taxon>Cryptophyceae</taxon>
        <taxon>Pyrenomonadales</taxon>
        <taxon>Geminigeraceae</taxon>
        <taxon>Guillardia</taxon>
    </lineage>
</organism>
<dbReference type="InterPro" id="IPR026992">
    <property type="entry name" value="DIOX_N"/>
</dbReference>
<dbReference type="Pfam" id="PF14226">
    <property type="entry name" value="DIOX_N"/>
    <property type="match status" value="1"/>
</dbReference>
<dbReference type="OrthoDB" id="420380at2759"/>
<reference evidence="3" key="3">
    <citation type="submission" date="2016-03" db="UniProtKB">
        <authorList>
            <consortium name="EnsemblProtists"/>
        </authorList>
    </citation>
    <scope>IDENTIFICATION</scope>
</reference>
<dbReference type="EMBL" id="JH992972">
    <property type="protein sequence ID" value="EKX52419.1"/>
    <property type="molecule type" value="Genomic_DNA"/>
</dbReference>
<protein>
    <recommendedName>
        <fullName evidence="1">Non-haem dioxygenase N-terminal domain-containing protein</fullName>
    </recommendedName>
</protein>
<dbReference type="PaxDb" id="55529-EKX52419"/>
<name>L1JVS2_GUITC</name>
<feature type="domain" description="Non-haem dioxygenase N-terminal" evidence="1">
    <location>
        <begin position="123"/>
        <end position="205"/>
    </location>
</feature>
<reference evidence="4" key="2">
    <citation type="submission" date="2012-11" db="EMBL/GenBank/DDBJ databases">
        <authorList>
            <person name="Kuo A."/>
            <person name="Curtis B.A."/>
            <person name="Tanifuji G."/>
            <person name="Burki F."/>
            <person name="Gruber A."/>
            <person name="Irimia M."/>
            <person name="Maruyama S."/>
            <person name="Arias M.C."/>
            <person name="Ball S.G."/>
            <person name="Gile G.H."/>
            <person name="Hirakawa Y."/>
            <person name="Hopkins J.F."/>
            <person name="Rensing S.A."/>
            <person name="Schmutz J."/>
            <person name="Symeonidi A."/>
            <person name="Elias M."/>
            <person name="Eveleigh R.J."/>
            <person name="Herman E.K."/>
            <person name="Klute M.J."/>
            <person name="Nakayama T."/>
            <person name="Obornik M."/>
            <person name="Reyes-Prieto A."/>
            <person name="Armbrust E.V."/>
            <person name="Aves S.J."/>
            <person name="Beiko R.G."/>
            <person name="Coutinho P."/>
            <person name="Dacks J.B."/>
            <person name="Durnford D.G."/>
            <person name="Fast N.M."/>
            <person name="Green B.R."/>
            <person name="Grisdale C."/>
            <person name="Hempe F."/>
            <person name="Henrissat B."/>
            <person name="Hoppner M.P."/>
            <person name="Ishida K.-I."/>
            <person name="Kim E."/>
            <person name="Koreny L."/>
            <person name="Kroth P.G."/>
            <person name="Liu Y."/>
            <person name="Malik S.-B."/>
            <person name="Maier U.G."/>
            <person name="McRose D."/>
            <person name="Mock T."/>
            <person name="Neilson J.A."/>
            <person name="Onodera N.T."/>
            <person name="Poole A.M."/>
            <person name="Pritham E.J."/>
            <person name="Richards T.A."/>
            <person name="Rocap G."/>
            <person name="Roy S.W."/>
            <person name="Sarai C."/>
            <person name="Schaack S."/>
            <person name="Shirato S."/>
            <person name="Slamovits C.H."/>
            <person name="Spencer D.F."/>
            <person name="Suzuki S."/>
            <person name="Worden A.Z."/>
            <person name="Zauner S."/>
            <person name="Barry K."/>
            <person name="Bell C."/>
            <person name="Bharti A.K."/>
            <person name="Crow J.A."/>
            <person name="Grimwood J."/>
            <person name="Kramer R."/>
            <person name="Lindquist E."/>
            <person name="Lucas S."/>
            <person name="Salamov A."/>
            <person name="McFadden G.I."/>
            <person name="Lane C.E."/>
            <person name="Keeling P.J."/>
            <person name="Gray M.W."/>
            <person name="Grigoriev I.V."/>
            <person name="Archibald J.M."/>
        </authorList>
    </citation>
    <scope>NUCLEOTIDE SEQUENCE</scope>
    <source>
        <strain evidence="4">CCMP2712</strain>
    </source>
</reference>
<dbReference type="OMA" id="RNREYMQ"/>
<dbReference type="SUPFAM" id="SSF51197">
    <property type="entry name" value="Clavaminate synthase-like"/>
    <property type="match status" value="1"/>
</dbReference>
<dbReference type="Proteomes" id="UP000011087">
    <property type="component" value="Unassembled WGS sequence"/>
</dbReference>
<dbReference type="EnsemblProtists" id="EKX52419">
    <property type="protein sequence ID" value="EKX52419"/>
    <property type="gene ID" value="GUITHDRAFT_133513"/>
</dbReference>
<evidence type="ECO:0000259" key="1">
    <source>
        <dbReference type="Pfam" id="PF14226"/>
    </source>
</evidence>
<accession>L1JVS2</accession>
<dbReference type="HOGENOM" id="CLU_044018_0_0_1"/>
<evidence type="ECO:0000313" key="3">
    <source>
        <dbReference type="EnsemblProtists" id="EKX52419"/>
    </source>
</evidence>
<sequence length="414" mass="46679">MGQLFSTSRKVVLLHGQTQVTYPVPSNNTDLYDLHADLCRKFKLETSAIISGFIVDHENGGPVCPIRLIAALKGGERCRLVVLQHAVEDLLQLPVPPARLDRDQILNLMVSWKMLKEGTAEQRMFSFEKLCSALSDKGFAYIAVQAGQSEIVRNAVKAAKDFFADPLESKVRNKVSFPRSKFVGYSKQGKREFFQVRKVGSHYRFPWPEDEQGTSDFASAIRVLYEELSQCSRYLLENLQMLDSQDDGHLENERNDKSDDVAASDFFVGSDVLRLYQYHRPLGEAPPGIANAATGLVMLSPDACRWLDVEASLYAVMDDDKLESLTMEEHPREELSLPHCDLHVESSGGETLGNLSRGKIRAPLHYVDEYVIGRPRISMPFFTRARPDSKIRRIQHSRFYPKAAREAGSRADIV</sequence>
<evidence type="ECO:0000313" key="4">
    <source>
        <dbReference type="Proteomes" id="UP000011087"/>
    </source>
</evidence>
<gene>
    <name evidence="2" type="ORF">GUITHDRAFT_133513</name>
</gene>